<keyword evidence="4" id="KW-1185">Reference proteome</keyword>
<keyword evidence="1" id="KW-0732">Signal</keyword>
<accession>A0A2X2X7G6</accession>
<dbReference type="Proteomes" id="UP000199426">
    <property type="component" value="Unassembled WGS sequence"/>
</dbReference>
<feature type="chain" id="PRO_5016822526" evidence="1">
    <location>
        <begin position="23"/>
        <end position="300"/>
    </location>
</feature>
<feature type="signal peptide" evidence="1">
    <location>
        <begin position="1"/>
        <end position="22"/>
    </location>
</feature>
<dbReference type="AlphaFoldDB" id="A0A2X2X7G6"/>
<dbReference type="EMBL" id="UAWB01000013">
    <property type="protein sequence ID" value="SQB46641.1"/>
    <property type="molecule type" value="Genomic_DNA"/>
</dbReference>
<gene>
    <name evidence="3" type="ORF">NCTC13492_03717</name>
    <name evidence="2" type="ORF">SAMN05421542_0373</name>
</gene>
<reference evidence="3 5" key="2">
    <citation type="submission" date="2018-06" db="EMBL/GenBank/DDBJ databases">
        <authorList>
            <consortium name="Pathogen Informatics"/>
            <person name="Doyle S."/>
        </authorList>
    </citation>
    <scope>NUCLEOTIDE SEQUENCE [LARGE SCALE GENOMIC DNA]</scope>
    <source>
        <strain evidence="3 5">NCTC13492</strain>
    </source>
</reference>
<dbReference type="OrthoDB" id="754680at2"/>
<evidence type="ECO:0000313" key="5">
    <source>
        <dbReference type="Proteomes" id="UP000251670"/>
    </source>
</evidence>
<dbReference type="PROSITE" id="PS51257">
    <property type="entry name" value="PROKAR_LIPOPROTEIN"/>
    <property type="match status" value="1"/>
</dbReference>
<name>A0A2X2X7G6_CHRJE</name>
<evidence type="ECO:0000313" key="2">
    <source>
        <dbReference type="EMBL" id="SDI19116.1"/>
    </source>
</evidence>
<reference evidence="2 4" key="1">
    <citation type="submission" date="2016-10" db="EMBL/GenBank/DDBJ databases">
        <authorList>
            <person name="Varghese N."/>
            <person name="Submissions S."/>
        </authorList>
    </citation>
    <scope>NUCLEOTIDE SEQUENCE [LARGE SCALE GENOMIC DNA]</scope>
    <source>
        <strain evidence="2 4">DSM 19299</strain>
    </source>
</reference>
<evidence type="ECO:0000313" key="3">
    <source>
        <dbReference type="EMBL" id="SQB46641.1"/>
    </source>
</evidence>
<organism evidence="3 5">
    <name type="scientific">Chryseobacterium jejuense</name>
    <dbReference type="NCBI Taxonomy" id="445960"/>
    <lineage>
        <taxon>Bacteria</taxon>
        <taxon>Pseudomonadati</taxon>
        <taxon>Bacteroidota</taxon>
        <taxon>Flavobacteriia</taxon>
        <taxon>Flavobacteriales</taxon>
        <taxon>Weeksellaceae</taxon>
        <taxon>Chryseobacterium group</taxon>
        <taxon>Chryseobacterium</taxon>
    </lineage>
</organism>
<sequence length="300" mass="34343">MKTITIKILCLFFLFSLLSCNGSLKTQDDESIWLVFQPKVELNRSVTLRLFFRNQPDNGSIKVLSAPSKTDMELDGTKIEKEIKSDGEYYFYDIFFEAAVLGKSNLPIIEAKIGGKTYKSKAETIEVVKEQNVDNNAVKLVLKTDKDRYHVNDTIKLSLYEYSKFSQISKFTPADLVKKGAPEALFEVIDVGNVDYEVGIVGFKKYIDAHFNVASYHWNVNETGKRMATLDGVPYIKSLIFHMKMKAKEKGTFTIPKSRFDFKIYPYEEAFREEMLGPEEVLRTKNKISSQSNILNIIVE</sequence>
<proteinExistence type="predicted"/>
<dbReference type="Proteomes" id="UP000251670">
    <property type="component" value="Unassembled WGS sequence"/>
</dbReference>
<dbReference type="EMBL" id="FNEG01000001">
    <property type="protein sequence ID" value="SDI19116.1"/>
    <property type="molecule type" value="Genomic_DNA"/>
</dbReference>
<evidence type="ECO:0000256" key="1">
    <source>
        <dbReference type="SAM" id="SignalP"/>
    </source>
</evidence>
<evidence type="ECO:0000313" key="4">
    <source>
        <dbReference type="Proteomes" id="UP000199426"/>
    </source>
</evidence>
<protein>
    <submittedName>
        <fullName evidence="3">Uncharacterized protein</fullName>
    </submittedName>
</protein>